<gene>
    <name evidence="2" type="ORF">D9Q98_004186</name>
</gene>
<keyword evidence="1" id="KW-0472">Membrane</keyword>
<dbReference type="EMBL" id="SIDB01000005">
    <property type="protein sequence ID" value="KAI3432640.1"/>
    <property type="molecule type" value="Genomic_DNA"/>
</dbReference>
<feature type="transmembrane region" description="Helical" evidence="1">
    <location>
        <begin position="84"/>
        <end position="105"/>
    </location>
</feature>
<reference evidence="2" key="2">
    <citation type="submission" date="2020-11" db="EMBL/GenBank/DDBJ databases">
        <authorList>
            <person name="Cecchin M."/>
            <person name="Marcolungo L."/>
            <person name="Rossato M."/>
            <person name="Girolomoni L."/>
            <person name="Cosentino E."/>
            <person name="Cuine S."/>
            <person name="Li-Beisson Y."/>
            <person name="Delledonne M."/>
            <person name="Ballottari M."/>
        </authorList>
    </citation>
    <scope>NUCLEOTIDE SEQUENCE</scope>
    <source>
        <strain evidence="2">211/11P</strain>
        <tissue evidence="2">Whole cell</tissue>
    </source>
</reference>
<proteinExistence type="predicted"/>
<organism evidence="2 3">
    <name type="scientific">Chlorella vulgaris</name>
    <name type="common">Green alga</name>
    <dbReference type="NCBI Taxonomy" id="3077"/>
    <lineage>
        <taxon>Eukaryota</taxon>
        <taxon>Viridiplantae</taxon>
        <taxon>Chlorophyta</taxon>
        <taxon>core chlorophytes</taxon>
        <taxon>Trebouxiophyceae</taxon>
        <taxon>Chlorellales</taxon>
        <taxon>Chlorellaceae</taxon>
        <taxon>Chlorella clade</taxon>
        <taxon>Chlorella</taxon>
    </lineage>
</organism>
<name>A0A9D4YY57_CHLVU</name>
<keyword evidence="3" id="KW-1185">Reference proteome</keyword>
<feature type="transmembrane region" description="Helical" evidence="1">
    <location>
        <begin position="251"/>
        <end position="268"/>
    </location>
</feature>
<keyword evidence="1" id="KW-0812">Transmembrane</keyword>
<feature type="transmembrane region" description="Helical" evidence="1">
    <location>
        <begin position="46"/>
        <end position="72"/>
    </location>
</feature>
<comment type="caution">
    <text evidence="2">The sequence shown here is derived from an EMBL/GenBank/DDBJ whole genome shotgun (WGS) entry which is preliminary data.</text>
</comment>
<feature type="transmembrane region" description="Helical" evidence="1">
    <location>
        <begin position="274"/>
        <end position="298"/>
    </location>
</feature>
<evidence type="ECO:0000313" key="3">
    <source>
        <dbReference type="Proteomes" id="UP001055712"/>
    </source>
</evidence>
<dbReference type="OrthoDB" id="536576at2759"/>
<reference evidence="2" key="1">
    <citation type="journal article" date="2019" name="Plant J.">
        <title>Chlorella vulgaris genome assembly and annotation reveals the molecular basis for metabolic acclimation to high light conditions.</title>
        <authorList>
            <person name="Cecchin M."/>
            <person name="Marcolungo L."/>
            <person name="Rossato M."/>
            <person name="Girolomoni L."/>
            <person name="Cosentino E."/>
            <person name="Cuine S."/>
            <person name="Li-Beisson Y."/>
            <person name="Delledonne M."/>
            <person name="Ballottari M."/>
        </authorList>
    </citation>
    <scope>NUCLEOTIDE SEQUENCE</scope>
    <source>
        <strain evidence="2">211/11P</strain>
    </source>
</reference>
<dbReference type="PANTHER" id="PTHR36970">
    <property type="entry name" value="UNNAMED PRODUCT"/>
    <property type="match status" value="1"/>
</dbReference>
<keyword evidence="1" id="KW-1133">Transmembrane helix</keyword>
<dbReference type="PANTHER" id="PTHR36970:SF1">
    <property type="entry name" value="BESTROPHIN HOMOLOG"/>
    <property type="match status" value="1"/>
</dbReference>
<protein>
    <submittedName>
        <fullName evidence="2">Uncharacterized protein</fullName>
    </submittedName>
</protein>
<accession>A0A9D4YY57</accession>
<dbReference type="AlphaFoldDB" id="A0A9D4YY57"/>
<dbReference type="Proteomes" id="UP001055712">
    <property type="component" value="Unassembled WGS sequence"/>
</dbReference>
<evidence type="ECO:0000256" key="1">
    <source>
        <dbReference type="SAM" id="Phobius"/>
    </source>
</evidence>
<sequence length="355" mass="39535">MEGAGTIPFSTHARGVPLFDKTHVLDVPRHVARLLLSLRDVSGSGFWFLACQSWLTLHSFLITIVSVCFFTFFETNGQPLAAQLDWVLICSVAVLPAVGFLWIAYMRRERALDELTKAKVLMMGLYRAHRDWLPAAQEDHLAGVRDALAELVDAMHTYFLPGRFYSRNYPFMGFRSAMVHIALERARQLRRIASSMDSLDAAAVSLHGGPLSPALVAQLHDRNQQLQLSIQRMANVKEFGTPQGVRSLSRFYLVLFLPIFFGPYWSWVAANTNFAFAFFFSILLQTAVTGLVNVTIALEDPFDNNGMDGVFIEEALYEVQQLIGSTRLPLGAERWQTNAAAVPAQEAVPPGNGVV</sequence>
<evidence type="ECO:0000313" key="2">
    <source>
        <dbReference type="EMBL" id="KAI3432640.1"/>
    </source>
</evidence>